<dbReference type="SUPFAM" id="SSF53335">
    <property type="entry name" value="S-adenosyl-L-methionine-dependent methyltransferases"/>
    <property type="match status" value="1"/>
</dbReference>
<keyword evidence="3" id="KW-1185">Reference proteome</keyword>
<dbReference type="GO" id="GO:0032259">
    <property type="term" value="P:methylation"/>
    <property type="evidence" value="ECO:0007669"/>
    <property type="project" value="UniProtKB-KW"/>
</dbReference>
<name>A0A5R8K7W0_9BACT</name>
<evidence type="ECO:0000313" key="3">
    <source>
        <dbReference type="Proteomes" id="UP000306196"/>
    </source>
</evidence>
<dbReference type="RefSeq" id="WP_138088613.1">
    <property type="nucleotide sequence ID" value="NZ_VAUV01000025.1"/>
</dbReference>
<evidence type="ECO:0000313" key="2">
    <source>
        <dbReference type="EMBL" id="TLD68422.1"/>
    </source>
</evidence>
<dbReference type="InterPro" id="IPR006342">
    <property type="entry name" value="FkbM_mtfrase"/>
</dbReference>
<keyword evidence="2" id="KW-0808">Transferase</keyword>
<accession>A0A5R8K7W0</accession>
<dbReference type="InterPro" id="IPR052514">
    <property type="entry name" value="SAM-dependent_MTase"/>
</dbReference>
<dbReference type="Gene3D" id="3.40.50.150">
    <property type="entry name" value="Vaccinia Virus protein VP39"/>
    <property type="match status" value="1"/>
</dbReference>
<dbReference type="PANTHER" id="PTHR34203">
    <property type="entry name" value="METHYLTRANSFERASE, FKBM FAMILY PROTEIN"/>
    <property type="match status" value="1"/>
</dbReference>
<dbReference type="InterPro" id="IPR029063">
    <property type="entry name" value="SAM-dependent_MTases_sf"/>
</dbReference>
<evidence type="ECO:0000259" key="1">
    <source>
        <dbReference type="Pfam" id="PF05050"/>
    </source>
</evidence>
<organism evidence="2 3">
    <name type="scientific">Phragmitibacter flavus</name>
    <dbReference type="NCBI Taxonomy" id="2576071"/>
    <lineage>
        <taxon>Bacteria</taxon>
        <taxon>Pseudomonadati</taxon>
        <taxon>Verrucomicrobiota</taxon>
        <taxon>Verrucomicrobiia</taxon>
        <taxon>Verrucomicrobiales</taxon>
        <taxon>Verrucomicrobiaceae</taxon>
        <taxon>Phragmitibacter</taxon>
    </lineage>
</organism>
<dbReference type="NCBIfam" id="TIGR01444">
    <property type="entry name" value="fkbM_fam"/>
    <property type="match status" value="1"/>
</dbReference>
<dbReference type="OrthoDB" id="182922at2"/>
<dbReference type="PANTHER" id="PTHR34203:SF15">
    <property type="entry name" value="SLL1173 PROTEIN"/>
    <property type="match status" value="1"/>
</dbReference>
<reference evidence="2 3" key="1">
    <citation type="submission" date="2019-05" db="EMBL/GenBank/DDBJ databases">
        <title>Verrucobacter flavum gen. nov., sp. nov. a new member of the family Verrucomicrobiaceae.</title>
        <authorList>
            <person name="Szuroczki S."/>
            <person name="Abbaszade G."/>
            <person name="Szabo A."/>
            <person name="Felfoldi T."/>
            <person name="Schumann P."/>
            <person name="Boka K."/>
            <person name="Keki Z."/>
            <person name="Toumi M."/>
            <person name="Toth E."/>
        </authorList>
    </citation>
    <scope>NUCLEOTIDE SEQUENCE [LARGE SCALE GENOMIC DNA]</scope>
    <source>
        <strain evidence="2 3">MG-N-17</strain>
    </source>
</reference>
<comment type="caution">
    <text evidence="2">The sequence shown here is derived from an EMBL/GenBank/DDBJ whole genome shotgun (WGS) entry which is preliminary data.</text>
</comment>
<sequence length="319" mass="36147">MEVTNSPDRPLGVVADALLFFCRRYPWEKGRSRLVRLVDQLLPKGAYLVTAMMKQSGARLRVPRADWLSLHMFTFGDYEQDIVRFLKLAMQRPCAGRPVLVDVGANLGWITVSTLMGTEGEAIAFEPVPELKGWFEENQKLNGLEKRVRLHPVAVGEEDGEISFFFHPEQLAYSGGQPLPGSTEIKVPVHRLSSLISETQWQNAAVVKVDVEGFEREVFRGAKALFAMRRPPLVFEVNRPALEERGIRPSELVEPLREAGYTKFYSMEHCLYPPENGAFRVSNVFAGTDEHQDLIDAYGYDPEFKLRARRLMPVAPLEL</sequence>
<dbReference type="AlphaFoldDB" id="A0A5R8K7W0"/>
<dbReference type="Proteomes" id="UP000306196">
    <property type="component" value="Unassembled WGS sequence"/>
</dbReference>
<gene>
    <name evidence="2" type="ORF">FEM03_22720</name>
</gene>
<protein>
    <submittedName>
        <fullName evidence="2">FkbM family methyltransferase</fullName>
    </submittedName>
</protein>
<dbReference type="GO" id="GO:0008168">
    <property type="term" value="F:methyltransferase activity"/>
    <property type="evidence" value="ECO:0007669"/>
    <property type="project" value="UniProtKB-KW"/>
</dbReference>
<dbReference type="EMBL" id="VAUV01000025">
    <property type="protein sequence ID" value="TLD68422.1"/>
    <property type="molecule type" value="Genomic_DNA"/>
</dbReference>
<keyword evidence="2" id="KW-0489">Methyltransferase</keyword>
<dbReference type="Pfam" id="PF05050">
    <property type="entry name" value="Methyltransf_21"/>
    <property type="match status" value="1"/>
</dbReference>
<proteinExistence type="predicted"/>
<feature type="domain" description="Methyltransferase FkbM" evidence="1">
    <location>
        <begin position="102"/>
        <end position="261"/>
    </location>
</feature>